<dbReference type="EMBL" id="JMCC02000009">
    <property type="protein sequence ID" value="KIG18705.1"/>
    <property type="molecule type" value="Genomic_DNA"/>
</dbReference>
<organism evidence="2 3">
    <name type="scientific">Enhygromyxa salina</name>
    <dbReference type="NCBI Taxonomy" id="215803"/>
    <lineage>
        <taxon>Bacteria</taxon>
        <taxon>Pseudomonadati</taxon>
        <taxon>Myxococcota</taxon>
        <taxon>Polyangia</taxon>
        <taxon>Nannocystales</taxon>
        <taxon>Nannocystaceae</taxon>
        <taxon>Enhygromyxa</taxon>
    </lineage>
</organism>
<dbReference type="Proteomes" id="UP000031599">
    <property type="component" value="Unassembled WGS sequence"/>
</dbReference>
<dbReference type="AlphaFoldDB" id="A0A0C2DBB9"/>
<keyword evidence="1" id="KW-0732">Signal</keyword>
<evidence type="ECO:0000313" key="3">
    <source>
        <dbReference type="Proteomes" id="UP000031599"/>
    </source>
</evidence>
<feature type="signal peptide" evidence="1">
    <location>
        <begin position="1"/>
        <end position="31"/>
    </location>
</feature>
<feature type="chain" id="PRO_5002147277" evidence="1">
    <location>
        <begin position="32"/>
        <end position="373"/>
    </location>
</feature>
<dbReference type="RefSeq" id="WP_052546746.1">
    <property type="nucleotide sequence ID" value="NZ_JMCC02000009.1"/>
</dbReference>
<reference evidence="2 3" key="1">
    <citation type="submission" date="2014-12" db="EMBL/GenBank/DDBJ databases">
        <title>Genome assembly of Enhygromyxa salina DSM 15201.</title>
        <authorList>
            <person name="Sharma G."/>
            <person name="Subramanian S."/>
        </authorList>
    </citation>
    <scope>NUCLEOTIDE SEQUENCE [LARGE SCALE GENOMIC DNA]</scope>
    <source>
        <strain evidence="2 3">DSM 15201</strain>
    </source>
</reference>
<sequence>MVSTRVALAKPAFTRCRALALGLALSLPTLGGCEKVDELSKAASKAADPSAPLDIDMAQLTTQFESRVTAAAGAPAVEQAANACFEKVSADPLVGAAGERIMSALAQSPKLAAVGQSIIGALGESKQLQQIVLGLMAENPGMSPDAIGDAVGQRIEAVTSGPAFDRAFDQSFDKVLATPSVVAALDGLQTAIAKNPYLVSIIREAVEKAETEANWAERLTELNGGKRPSSSEATALLLDHWFTTARLEQFYVDLFGLPATEAQVAIAVVALLDSPAFVGHLSDALESMASDPQVQQQIVDVLNTMLLDAPSEAALTAVLDPLLTQPAFATALATLIDALVQDPALAPIGVAALEGIAKDESVGALVNGLLMDW</sequence>
<gene>
    <name evidence="2" type="ORF">DB30_07720</name>
</gene>
<protein>
    <submittedName>
        <fullName evidence="2">Uncharacterized protein</fullName>
    </submittedName>
</protein>
<comment type="caution">
    <text evidence="2">The sequence shown here is derived from an EMBL/GenBank/DDBJ whole genome shotgun (WGS) entry which is preliminary data.</text>
</comment>
<proteinExistence type="predicted"/>
<evidence type="ECO:0000313" key="2">
    <source>
        <dbReference type="EMBL" id="KIG18705.1"/>
    </source>
</evidence>
<dbReference type="PROSITE" id="PS51257">
    <property type="entry name" value="PROKAR_LIPOPROTEIN"/>
    <property type="match status" value="1"/>
</dbReference>
<evidence type="ECO:0000256" key="1">
    <source>
        <dbReference type="SAM" id="SignalP"/>
    </source>
</evidence>
<accession>A0A0C2DBB9</accession>
<name>A0A0C2DBB9_9BACT</name>